<reference evidence="11" key="1">
    <citation type="submission" date="2020-10" db="EMBL/GenBank/DDBJ databases">
        <authorList>
            <person name="Gilroy R."/>
        </authorList>
    </citation>
    <scope>NUCLEOTIDE SEQUENCE</scope>
    <source>
        <strain evidence="11">E3-2379</strain>
    </source>
</reference>
<feature type="domain" description="ABC transporter" evidence="10">
    <location>
        <begin position="3"/>
        <end position="239"/>
    </location>
</feature>
<comment type="subcellular location">
    <subcellularLocation>
        <location evidence="1">Cell membrane</location>
        <topology evidence="1">Peripheral membrane protein</topology>
    </subcellularLocation>
</comment>
<dbReference type="GO" id="GO:0006826">
    <property type="term" value="P:iron ion transport"/>
    <property type="evidence" value="ECO:0007669"/>
    <property type="project" value="UniProtKB-KW"/>
</dbReference>
<dbReference type="InterPro" id="IPR027417">
    <property type="entry name" value="P-loop_NTPase"/>
</dbReference>
<evidence type="ECO:0000256" key="7">
    <source>
        <dbReference type="ARBA" id="ARBA00023004"/>
    </source>
</evidence>
<evidence type="ECO:0000256" key="6">
    <source>
        <dbReference type="ARBA" id="ARBA00022840"/>
    </source>
</evidence>
<accession>A0A9D9I1C5</accession>
<dbReference type="FunFam" id="3.40.50.300:FF:000134">
    <property type="entry name" value="Iron-enterobactin ABC transporter ATP-binding protein"/>
    <property type="match status" value="1"/>
</dbReference>
<keyword evidence="5" id="KW-0547">Nucleotide-binding</keyword>
<dbReference type="InterPro" id="IPR051535">
    <property type="entry name" value="Siderophore_ABC-ATPase"/>
</dbReference>
<evidence type="ECO:0000256" key="5">
    <source>
        <dbReference type="ARBA" id="ARBA00022741"/>
    </source>
</evidence>
<keyword evidence="2" id="KW-0813">Transport</keyword>
<keyword evidence="7" id="KW-0408">Iron</keyword>
<keyword evidence="8" id="KW-0406">Ion transport</keyword>
<sequence length="261" mass="29298">MSIEIKDLQAGYQDTIIIEKANLVIPKGKITMMIGQNGCGKSTLLKSVSRILPIKRGDILLNGSNLKKMAQKEIAKKMAILPQSPLVPEGILVKDLVAYGRFPYQKPMSGLSKEDHEIIAWAMEKTGVLDLQNKRVEELSGGQRQRVWISLALAQKTEILVLDEPTTYLDMAHQLEILELLQKLNKEEGTTIIMVIHELNHATKFADHIIGMKKGSVLFEGAPSDVITVENLRKLYEIEAVLKYNEEKGYPICMDYSLVKK</sequence>
<dbReference type="Pfam" id="PF00005">
    <property type="entry name" value="ABC_tran"/>
    <property type="match status" value="1"/>
</dbReference>
<reference evidence="11" key="2">
    <citation type="journal article" date="2021" name="PeerJ">
        <title>Extensive microbial diversity within the chicken gut microbiome revealed by metagenomics and culture.</title>
        <authorList>
            <person name="Gilroy R."/>
            <person name="Ravi A."/>
            <person name="Getino M."/>
            <person name="Pursley I."/>
            <person name="Horton D.L."/>
            <person name="Alikhan N.F."/>
            <person name="Baker D."/>
            <person name="Gharbi K."/>
            <person name="Hall N."/>
            <person name="Watson M."/>
            <person name="Adriaenssens E.M."/>
            <person name="Foster-Nyarko E."/>
            <person name="Jarju S."/>
            <person name="Secka A."/>
            <person name="Antonio M."/>
            <person name="Oren A."/>
            <person name="Chaudhuri R.R."/>
            <person name="La Ragione R."/>
            <person name="Hildebrand F."/>
            <person name="Pallen M.J."/>
        </authorList>
    </citation>
    <scope>NUCLEOTIDE SEQUENCE</scope>
    <source>
        <strain evidence="11">E3-2379</strain>
    </source>
</reference>
<evidence type="ECO:0000256" key="1">
    <source>
        <dbReference type="ARBA" id="ARBA00004202"/>
    </source>
</evidence>
<dbReference type="SUPFAM" id="SSF52540">
    <property type="entry name" value="P-loop containing nucleoside triphosphate hydrolases"/>
    <property type="match status" value="1"/>
</dbReference>
<evidence type="ECO:0000256" key="8">
    <source>
        <dbReference type="ARBA" id="ARBA00023065"/>
    </source>
</evidence>
<dbReference type="PROSITE" id="PS00211">
    <property type="entry name" value="ABC_TRANSPORTER_1"/>
    <property type="match status" value="1"/>
</dbReference>
<dbReference type="PANTHER" id="PTHR42771">
    <property type="entry name" value="IRON(3+)-HYDROXAMATE IMPORT ATP-BINDING PROTEIN FHUC"/>
    <property type="match status" value="1"/>
</dbReference>
<protein>
    <submittedName>
        <fullName evidence="11">ABC transporter ATP-binding protein</fullName>
    </submittedName>
</protein>
<dbReference type="InterPro" id="IPR003593">
    <property type="entry name" value="AAA+_ATPase"/>
</dbReference>
<dbReference type="GO" id="GO:0005524">
    <property type="term" value="F:ATP binding"/>
    <property type="evidence" value="ECO:0007669"/>
    <property type="project" value="UniProtKB-KW"/>
</dbReference>
<dbReference type="SMART" id="SM00382">
    <property type="entry name" value="AAA"/>
    <property type="match status" value="1"/>
</dbReference>
<keyword evidence="4" id="KW-0410">Iron transport</keyword>
<evidence type="ECO:0000256" key="4">
    <source>
        <dbReference type="ARBA" id="ARBA00022496"/>
    </source>
</evidence>
<dbReference type="Proteomes" id="UP000823618">
    <property type="component" value="Unassembled WGS sequence"/>
</dbReference>
<dbReference type="InterPro" id="IPR003439">
    <property type="entry name" value="ABC_transporter-like_ATP-bd"/>
</dbReference>
<dbReference type="GO" id="GO:0005886">
    <property type="term" value="C:plasma membrane"/>
    <property type="evidence" value="ECO:0007669"/>
    <property type="project" value="UniProtKB-SubCell"/>
</dbReference>
<dbReference type="AlphaFoldDB" id="A0A9D9I1C5"/>
<evidence type="ECO:0000313" key="12">
    <source>
        <dbReference type="Proteomes" id="UP000823618"/>
    </source>
</evidence>
<evidence type="ECO:0000256" key="2">
    <source>
        <dbReference type="ARBA" id="ARBA00022448"/>
    </source>
</evidence>
<evidence type="ECO:0000256" key="9">
    <source>
        <dbReference type="ARBA" id="ARBA00023136"/>
    </source>
</evidence>
<dbReference type="PROSITE" id="PS50893">
    <property type="entry name" value="ABC_TRANSPORTER_2"/>
    <property type="match status" value="1"/>
</dbReference>
<proteinExistence type="predicted"/>
<evidence type="ECO:0000259" key="10">
    <source>
        <dbReference type="PROSITE" id="PS50893"/>
    </source>
</evidence>
<keyword evidence="6 11" id="KW-0067">ATP-binding</keyword>
<name>A0A9D9I1C5_9FIRM</name>
<keyword evidence="9" id="KW-0472">Membrane</keyword>
<comment type="caution">
    <text evidence="11">The sequence shown here is derived from an EMBL/GenBank/DDBJ whole genome shotgun (WGS) entry which is preliminary data.</text>
</comment>
<evidence type="ECO:0000256" key="3">
    <source>
        <dbReference type="ARBA" id="ARBA00022475"/>
    </source>
</evidence>
<dbReference type="PANTHER" id="PTHR42771:SF4">
    <property type="entry name" value="IRON(3+)-HYDROXAMATE IMPORT ATP-BINDING PROTEIN FHUC"/>
    <property type="match status" value="1"/>
</dbReference>
<keyword evidence="3" id="KW-1003">Cell membrane</keyword>
<dbReference type="InterPro" id="IPR017871">
    <property type="entry name" value="ABC_transporter-like_CS"/>
</dbReference>
<organism evidence="11 12">
    <name type="scientific">Candidatus Scybalomonas excrementavium</name>
    <dbReference type="NCBI Taxonomy" id="2840943"/>
    <lineage>
        <taxon>Bacteria</taxon>
        <taxon>Bacillati</taxon>
        <taxon>Bacillota</taxon>
        <taxon>Clostridia</taxon>
        <taxon>Lachnospirales</taxon>
        <taxon>Lachnospiraceae</taxon>
        <taxon>Lachnospiraceae incertae sedis</taxon>
        <taxon>Candidatus Scybalomonas</taxon>
    </lineage>
</organism>
<evidence type="ECO:0000313" key="11">
    <source>
        <dbReference type="EMBL" id="MBO8464204.1"/>
    </source>
</evidence>
<dbReference type="GO" id="GO:0016887">
    <property type="term" value="F:ATP hydrolysis activity"/>
    <property type="evidence" value="ECO:0007669"/>
    <property type="project" value="InterPro"/>
</dbReference>
<gene>
    <name evidence="11" type="ORF">IAC13_09755</name>
</gene>
<dbReference type="Gene3D" id="3.40.50.300">
    <property type="entry name" value="P-loop containing nucleotide triphosphate hydrolases"/>
    <property type="match status" value="1"/>
</dbReference>
<dbReference type="EMBL" id="JADIML010000277">
    <property type="protein sequence ID" value="MBO8464204.1"/>
    <property type="molecule type" value="Genomic_DNA"/>
</dbReference>
<dbReference type="CDD" id="cd03214">
    <property type="entry name" value="ABC_Iron-Siderophores_B12_Hemin"/>
    <property type="match status" value="1"/>
</dbReference>